<dbReference type="AlphaFoldDB" id="A0A8K1X2Y6"/>
<evidence type="ECO:0000256" key="1">
    <source>
        <dbReference type="SAM" id="MobiDB-lite"/>
    </source>
</evidence>
<sequence length="231" mass="25136">MVESPVMARSVPGTRTEAYLNMTPHSCASHTHPLQPLGRDVPGQQLFPSPQAPPSSDHRFPDFIVDKTGSGSYYGCSEDDDLLTRQADKNHSVGSKPEQYRSRKNRLEVSPAEPARVRAFSVGSRVSLRLGGGRAGQVTSGTIGATSASITEFSPSIKEKGKQVKSKSTSAPILGSSPISNSWSGTPGTFFRGFLQAQSQERNEDLMEFDFTKNKSCDSNIRREGEEEQQL</sequence>
<proteinExistence type="evidence at transcript level"/>
<reference evidence="2" key="1">
    <citation type="submission" date="2020-09" db="EMBL/GenBank/DDBJ databases">
        <authorList>
            <person name="Wang J."/>
            <person name="Fu S."/>
            <person name="Xu Z."/>
            <person name="Cheng J."/>
            <person name="Shi M."/>
            <person name="Fan N."/>
            <person name="Song J."/>
            <person name="Tian X."/>
            <person name="Cheng J."/>
            <person name="Ni S."/>
            <person name="He Y."/>
            <person name="Wenwen W."/>
            <person name="Li F."/>
            <person name="Peng H."/>
            <person name="Wang B."/>
            <person name="Wang H."/>
            <person name="Lu X."/>
            <person name="Ma Y."/>
            <person name="Liang G."/>
        </authorList>
    </citation>
    <scope>NUCLEOTIDE SEQUENCE</scope>
</reference>
<name>A0A8K1X2Y6_ERISI</name>
<feature type="region of interest" description="Disordered" evidence="1">
    <location>
        <begin position="25"/>
        <end position="64"/>
    </location>
</feature>
<organism evidence="2">
    <name type="scientific">Eriocheir sinensis</name>
    <name type="common">Chinese mitten crab</name>
    <dbReference type="NCBI Taxonomy" id="95602"/>
    <lineage>
        <taxon>Eukaryota</taxon>
        <taxon>Metazoa</taxon>
        <taxon>Ecdysozoa</taxon>
        <taxon>Arthropoda</taxon>
        <taxon>Crustacea</taxon>
        <taxon>Multicrustacea</taxon>
        <taxon>Malacostraca</taxon>
        <taxon>Eumalacostraca</taxon>
        <taxon>Eucarida</taxon>
        <taxon>Decapoda</taxon>
        <taxon>Pleocyemata</taxon>
        <taxon>Brachyura</taxon>
        <taxon>Eubrachyura</taxon>
        <taxon>Grapsoidea</taxon>
        <taxon>Varunidae</taxon>
        <taxon>Eriocheir</taxon>
    </lineage>
</organism>
<accession>A0A8K1X2Y6</accession>
<protein>
    <submittedName>
        <fullName evidence="2">Insulin receptor substrate 1-like protein</fullName>
    </submittedName>
</protein>
<evidence type="ECO:0000313" key="2">
    <source>
        <dbReference type="EMBL" id="UGW01548.1"/>
    </source>
</evidence>
<feature type="compositionally biased region" description="Basic and acidic residues" evidence="1">
    <location>
        <begin position="98"/>
        <end position="107"/>
    </location>
</feature>
<dbReference type="EMBL" id="MT989438">
    <property type="protein sequence ID" value="UGW01548.1"/>
    <property type="molecule type" value="mRNA"/>
</dbReference>
<dbReference type="OrthoDB" id="946068at2759"/>
<feature type="region of interest" description="Disordered" evidence="1">
    <location>
        <begin position="86"/>
        <end position="109"/>
    </location>
</feature>
<keyword evidence="2" id="KW-0675">Receptor</keyword>